<evidence type="ECO:0000256" key="5">
    <source>
        <dbReference type="ARBA" id="ARBA00023002"/>
    </source>
</evidence>
<dbReference type="Pfam" id="PF02770">
    <property type="entry name" value="Acyl-CoA_dh_M"/>
    <property type="match status" value="1"/>
</dbReference>
<dbReference type="PANTHER" id="PTHR43884:SF20">
    <property type="entry name" value="ACYL-COA DEHYDROGENASE FADE28"/>
    <property type="match status" value="1"/>
</dbReference>
<dbReference type="InterPro" id="IPR046373">
    <property type="entry name" value="Acyl-CoA_Oxase/DH_mid-dom_sf"/>
</dbReference>
<evidence type="ECO:0000256" key="1">
    <source>
        <dbReference type="ARBA" id="ARBA00001974"/>
    </source>
</evidence>
<dbReference type="Gene3D" id="2.40.110.10">
    <property type="entry name" value="Butyryl-CoA Dehydrogenase, subunit A, domain 2"/>
    <property type="match status" value="1"/>
</dbReference>
<dbReference type="Pfam" id="PF00441">
    <property type="entry name" value="Acyl-CoA_dh_1"/>
    <property type="match status" value="1"/>
</dbReference>
<comment type="similarity">
    <text evidence="2 6">Belongs to the acyl-CoA dehydrogenase family.</text>
</comment>
<evidence type="ECO:0000256" key="6">
    <source>
        <dbReference type="RuleBase" id="RU362125"/>
    </source>
</evidence>
<dbReference type="Proteomes" id="UP001409585">
    <property type="component" value="Unassembled WGS sequence"/>
</dbReference>
<dbReference type="InterPro" id="IPR006091">
    <property type="entry name" value="Acyl-CoA_Oxase/DH_mid-dom"/>
</dbReference>
<dbReference type="InterPro" id="IPR009100">
    <property type="entry name" value="AcylCoA_DH/oxidase_NM_dom_sf"/>
</dbReference>
<feature type="domain" description="Acyl-CoA dehydrogenase/oxidase N-terminal" evidence="9">
    <location>
        <begin position="6"/>
        <end position="117"/>
    </location>
</feature>
<proteinExistence type="inferred from homology"/>
<dbReference type="InterPro" id="IPR013786">
    <property type="entry name" value="AcylCoA_DH/ox_N"/>
</dbReference>
<dbReference type="SUPFAM" id="SSF56645">
    <property type="entry name" value="Acyl-CoA dehydrogenase NM domain-like"/>
    <property type="match status" value="1"/>
</dbReference>
<dbReference type="InterPro" id="IPR037069">
    <property type="entry name" value="AcylCoA_DH/ox_N_sf"/>
</dbReference>
<dbReference type="SUPFAM" id="SSF47203">
    <property type="entry name" value="Acyl-CoA dehydrogenase C-terminal domain-like"/>
    <property type="match status" value="1"/>
</dbReference>
<dbReference type="EMBL" id="BAABLX010000029">
    <property type="protein sequence ID" value="GAA4952577.1"/>
    <property type="molecule type" value="Genomic_DNA"/>
</dbReference>
<gene>
    <name evidence="10" type="primary">pimD</name>
    <name evidence="10" type="ORF">GCM10025791_36640</name>
</gene>
<evidence type="ECO:0000256" key="4">
    <source>
        <dbReference type="ARBA" id="ARBA00022827"/>
    </source>
</evidence>
<evidence type="ECO:0000259" key="8">
    <source>
        <dbReference type="Pfam" id="PF02770"/>
    </source>
</evidence>
<name>A0AAV3U6D2_9ALTE</name>
<evidence type="ECO:0000313" key="11">
    <source>
        <dbReference type="Proteomes" id="UP001409585"/>
    </source>
</evidence>
<dbReference type="Pfam" id="PF02771">
    <property type="entry name" value="Acyl-CoA_dh_N"/>
    <property type="match status" value="1"/>
</dbReference>
<evidence type="ECO:0000256" key="2">
    <source>
        <dbReference type="ARBA" id="ARBA00009347"/>
    </source>
</evidence>
<dbReference type="InterPro" id="IPR036250">
    <property type="entry name" value="AcylCo_DH-like_C"/>
</dbReference>
<dbReference type="AlphaFoldDB" id="A0AAV3U6D2"/>
<dbReference type="PANTHER" id="PTHR43884">
    <property type="entry name" value="ACYL-COA DEHYDROGENASE"/>
    <property type="match status" value="1"/>
</dbReference>
<protein>
    <submittedName>
        <fullName evidence="10">Pimeloyl-CoA dehydrogenase small subunit</fullName>
    </submittedName>
</protein>
<comment type="cofactor">
    <cofactor evidence="1 6">
        <name>FAD</name>
        <dbReference type="ChEBI" id="CHEBI:57692"/>
    </cofactor>
</comment>
<dbReference type="CDD" id="cd00567">
    <property type="entry name" value="ACAD"/>
    <property type="match status" value="1"/>
</dbReference>
<sequence>MHIDFNEEQIMLRDSADKFLRDNYSFDARQKTVKSDANFSAEVWQTFAELGWLALPFSENSGGFGWGALELMLLAEKVGRYQVIEPYLETVVLAGGLIEAGDNAQLKDTLLSGIIDGSQQGAFAYAERGCGLPLSSVTTTAKKTANGFSINGNKNTVLNGASADFYIVTAQLENTQDQLLLVVPADAAGLSKTSYKTYDGKSGCELTIKDVEVLESALVAPATQTQKIVQKVSNQALLFLSSEALGAMEAALEATVAYTAQRNQFGQPIGRFQVLRHRMADMFMQVELTRSLVCACAWHLDSNSERSAQFVAALKAKVGSAGRFVTQSAIQLHGGIGVTDELNVGHFFKRLAIIDNTLGARDYHLAEYAKVS</sequence>
<keyword evidence="5 6" id="KW-0560">Oxidoreductase</keyword>
<evidence type="ECO:0000256" key="3">
    <source>
        <dbReference type="ARBA" id="ARBA00022630"/>
    </source>
</evidence>
<evidence type="ECO:0000259" key="9">
    <source>
        <dbReference type="Pfam" id="PF02771"/>
    </source>
</evidence>
<dbReference type="GO" id="GO:0003995">
    <property type="term" value="F:acyl-CoA dehydrogenase activity"/>
    <property type="evidence" value="ECO:0007669"/>
    <property type="project" value="TreeGrafter"/>
</dbReference>
<comment type="caution">
    <text evidence="10">The sequence shown here is derived from an EMBL/GenBank/DDBJ whole genome shotgun (WGS) entry which is preliminary data.</text>
</comment>
<dbReference type="InterPro" id="IPR009075">
    <property type="entry name" value="AcylCo_DH/oxidase_C"/>
</dbReference>
<feature type="domain" description="Acyl-CoA dehydrogenase/oxidase C-terminal" evidence="7">
    <location>
        <begin position="240"/>
        <end position="367"/>
    </location>
</feature>
<reference evidence="11" key="1">
    <citation type="journal article" date="2019" name="Int. J. Syst. Evol. Microbiol.">
        <title>The Global Catalogue of Microorganisms (GCM) 10K type strain sequencing project: providing services to taxonomists for standard genome sequencing and annotation.</title>
        <authorList>
            <consortium name="The Broad Institute Genomics Platform"/>
            <consortium name="The Broad Institute Genome Sequencing Center for Infectious Disease"/>
            <person name="Wu L."/>
            <person name="Ma J."/>
        </authorList>
    </citation>
    <scope>NUCLEOTIDE SEQUENCE [LARGE SCALE GENOMIC DNA]</scope>
    <source>
        <strain evidence="11">JCM 19134</strain>
    </source>
</reference>
<dbReference type="RefSeq" id="WP_345425888.1">
    <property type="nucleotide sequence ID" value="NZ_AP031496.1"/>
</dbReference>
<dbReference type="Gene3D" id="1.20.140.10">
    <property type="entry name" value="Butyryl-CoA Dehydrogenase, subunit A, domain 3"/>
    <property type="match status" value="1"/>
</dbReference>
<evidence type="ECO:0000259" key="7">
    <source>
        <dbReference type="Pfam" id="PF00441"/>
    </source>
</evidence>
<feature type="domain" description="Acyl-CoA oxidase/dehydrogenase middle" evidence="8">
    <location>
        <begin position="122"/>
        <end position="211"/>
    </location>
</feature>
<dbReference type="GO" id="GO:0050660">
    <property type="term" value="F:flavin adenine dinucleotide binding"/>
    <property type="evidence" value="ECO:0007669"/>
    <property type="project" value="InterPro"/>
</dbReference>
<keyword evidence="3 6" id="KW-0285">Flavoprotein</keyword>
<keyword evidence="4 6" id="KW-0274">FAD</keyword>
<keyword evidence="11" id="KW-1185">Reference proteome</keyword>
<accession>A0AAV3U6D2</accession>
<organism evidence="10 11">
    <name type="scientific">Halioxenophilus aromaticivorans</name>
    <dbReference type="NCBI Taxonomy" id="1306992"/>
    <lineage>
        <taxon>Bacteria</taxon>
        <taxon>Pseudomonadati</taxon>
        <taxon>Pseudomonadota</taxon>
        <taxon>Gammaproteobacteria</taxon>
        <taxon>Alteromonadales</taxon>
        <taxon>Alteromonadaceae</taxon>
        <taxon>Halioxenophilus</taxon>
    </lineage>
</organism>
<dbReference type="Gene3D" id="1.10.540.10">
    <property type="entry name" value="Acyl-CoA dehydrogenase/oxidase, N-terminal domain"/>
    <property type="match status" value="1"/>
</dbReference>
<evidence type="ECO:0000313" key="10">
    <source>
        <dbReference type="EMBL" id="GAA4952577.1"/>
    </source>
</evidence>